<evidence type="ECO:0000259" key="4">
    <source>
        <dbReference type="Pfam" id="PF02902"/>
    </source>
</evidence>
<evidence type="ECO:0000256" key="1">
    <source>
        <dbReference type="ARBA" id="ARBA00005234"/>
    </source>
</evidence>
<dbReference type="GO" id="GO:0006508">
    <property type="term" value="P:proteolysis"/>
    <property type="evidence" value="ECO:0007669"/>
    <property type="project" value="UniProtKB-KW"/>
</dbReference>
<evidence type="ECO:0000313" key="5">
    <source>
        <dbReference type="EMBL" id="GJT03625.1"/>
    </source>
</evidence>
<evidence type="ECO:0000313" key="6">
    <source>
        <dbReference type="Proteomes" id="UP001151760"/>
    </source>
</evidence>
<proteinExistence type="inferred from homology"/>
<sequence length="311" mass="35999">MNGIPMDNFDDDCQIILLKYWLEDPRPFARTRKRNHTGYVKDSNTIVTCPDLPEIAVVPWVEDLSRPPNSHNRKVTLPAYFDNIFHLPTKTTHVFSWNKIGHSVDRDFWLTLLGYSNRGWLSDKLDDDWAIAGSYLCALVMRGEVPFWPANRVKYPVPWTEVDRVFIPINEPKKHYCLAVLHIMSGVITLYDSLGVPSIEHRDWWKKIRLAFEAVIPTYLDDCGVLKAKCTSIETYKVKFEVADNVPIQGNAYGDFGVWVCIFLHRLCQNLPVSTDHDPTHVGLAYREHMVDYLWKYKIPEPRFKSTANCG</sequence>
<feature type="domain" description="Ubiquitin-like protease family profile" evidence="4">
    <location>
        <begin position="159"/>
        <end position="277"/>
    </location>
</feature>
<dbReference type="InterPro" id="IPR038765">
    <property type="entry name" value="Papain-like_cys_pep_sf"/>
</dbReference>
<accession>A0ABQ5ALR5</accession>
<evidence type="ECO:0000256" key="2">
    <source>
        <dbReference type="ARBA" id="ARBA00022670"/>
    </source>
</evidence>
<dbReference type="SUPFAM" id="SSF54001">
    <property type="entry name" value="Cysteine proteinases"/>
    <property type="match status" value="1"/>
</dbReference>
<protein>
    <submittedName>
        <fullName evidence="5">Ulp1 protease family, C-terminal catalytic domain-containing protein</fullName>
    </submittedName>
</protein>
<keyword evidence="2 5" id="KW-0645">Protease</keyword>
<dbReference type="GO" id="GO:0008233">
    <property type="term" value="F:peptidase activity"/>
    <property type="evidence" value="ECO:0007669"/>
    <property type="project" value="UniProtKB-KW"/>
</dbReference>
<keyword evidence="3" id="KW-0378">Hydrolase</keyword>
<evidence type="ECO:0000256" key="3">
    <source>
        <dbReference type="ARBA" id="ARBA00022801"/>
    </source>
</evidence>
<name>A0ABQ5ALR5_9ASTR</name>
<comment type="caution">
    <text evidence="5">The sequence shown here is derived from an EMBL/GenBank/DDBJ whole genome shotgun (WGS) entry which is preliminary data.</text>
</comment>
<comment type="similarity">
    <text evidence="1">Belongs to the peptidase C48 family.</text>
</comment>
<reference evidence="5" key="1">
    <citation type="journal article" date="2022" name="Int. J. Mol. Sci.">
        <title>Draft Genome of Tanacetum Coccineum: Genomic Comparison of Closely Related Tanacetum-Family Plants.</title>
        <authorList>
            <person name="Yamashiro T."/>
            <person name="Shiraishi A."/>
            <person name="Nakayama K."/>
            <person name="Satake H."/>
        </authorList>
    </citation>
    <scope>NUCLEOTIDE SEQUENCE</scope>
</reference>
<keyword evidence="6" id="KW-1185">Reference proteome</keyword>
<organism evidence="5 6">
    <name type="scientific">Tanacetum coccineum</name>
    <dbReference type="NCBI Taxonomy" id="301880"/>
    <lineage>
        <taxon>Eukaryota</taxon>
        <taxon>Viridiplantae</taxon>
        <taxon>Streptophyta</taxon>
        <taxon>Embryophyta</taxon>
        <taxon>Tracheophyta</taxon>
        <taxon>Spermatophyta</taxon>
        <taxon>Magnoliopsida</taxon>
        <taxon>eudicotyledons</taxon>
        <taxon>Gunneridae</taxon>
        <taxon>Pentapetalae</taxon>
        <taxon>asterids</taxon>
        <taxon>campanulids</taxon>
        <taxon>Asterales</taxon>
        <taxon>Asteraceae</taxon>
        <taxon>Asteroideae</taxon>
        <taxon>Anthemideae</taxon>
        <taxon>Anthemidinae</taxon>
        <taxon>Tanacetum</taxon>
    </lineage>
</organism>
<dbReference type="Proteomes" id="UP001151760">
    <property type="component" value="Unassembled WGS sequence"/>
</dbReference>
<dbReference type="Pfam" id="PF02902">
    <property type="entry name" value="Peptidase_C48"/>
    <property type="match status" value="1"/>
</dbReference>
<dbReference type="Gene3D" id="3.40.395.10">
    <property type="entry name" value="Adenoviral Proteinase, Chain A"/>
    <property type="match status" value="1"/>
</dbReference>
<dbReference type="InterPro" id="IPR003653">
    <property type="entry name" value="Peptidase_C48_C"/>
</dbReference>
<dbReference type="EMBL" id="BQNB010012443">
    <property type="protein sequence ID" value="GJT03625.1"/>
    <property type="molecule type" value="Genomic_DNA"/>
</dbReference>
<gene>
    <name evidence="5" type="ORF">Tco_0838087</name>
</gene>
<reference evidence="5" key="2">
    <citation type="submission" date="2022-01" db="EMBL/GenBank/DDBJ databases">
        <authorList>
            <person name="Yamashiro T."/>
            <person name="Shiraishi A."/>
            <person name="Satake H."/>
            <person name="Nakayama K."/>
        </authorList>
    </citation>
    <scope>NUCLEOTIDE SEQUENCE</scope>
</reference>